<dbReference type="Proteomes" id="UP000789525">
    <property type="component" value="Unassembled WGS sequence"/>
</dbReference>
<sequence length="868" mass="96933">AKSNQLLLANNIRVTLNNCFVLFASVGVYNPPPCCTISSNITMSLPPATKSIVSSPGKNAVTDPTDKVALEKDIDRKMRLYGVIQAFRRGRMPDNAQIDQTLNYFIKTSPIDISKLSPEGQKLVVDVRSILETTRLQFQEKNADEVLQQFIYHTSSQQFRDRAVKNAKGTLPDDSAIPNKEDASRDGEQAVQHLRTLAQLLLTNSEARKLVQDFTLIGRDMFARGASAAAERARPDAERMAKADDSIKPLEGGVDISKDGFRGAFKKGFGKAEAKAADNAEVTPPSQKVEGVDKNAAITSAKETALAHANLAKEDPEAAKAKGKATASNLADKIPEKHKQRARDETQRVKDFFNEEFPKERKDQFIWRMKKVVVECQSHSAYQDAISWLLSTVEAYFKQAKGVSSNQGQTAKGLFGNDPVIQQAWSELRVLLERFAGGRSLDPVFDAVQNIWNDAKEDQEFRAWWSRVDKFIRKTLMEPGFILQPQFNNESQAIFHDQAKEFFDVRYRPHRDLLVNNGKHWVDGWAADPLNKRLTDQWAGLVKDLLMNDKGSLMWKGALWTDIRKVILPTLVEQVGYIPIPRIEYTDDKLDLVIENLTLQGRNLFPNIVEIAAQTHMKMSPYSTIKDEYHHTMTLTLSQIQADMRDVTFYFRKKSGFPKIKDSGLADVFLGGRGITATVTIVNNTKSSQKSLFRVKNVHVKVDALKFSIRDSRHDILYKTLRPLATGLIKRQVAKAIEDGIRAGFEWADRELTKVGEGSTFDVIKSAFTSEGSTTAATADEDTTIAASRRSASPSATSKGVKRNSTFKIVPKRESMLLPEVGHERGWIRKQGEKEDLAADGEGWKSTAFSIVPENTPKTHHAPAATVV</sequence>
<comment type="caution">
    <text evidence="1">The sequence shown here is derived from an EMBL/GenBank/DDBJ whole genome shotgun (WGS) entry which is preliminary data.</text>
</comment>
<keyword evidence="2" id="KW-1185">Reference proteome</keyword>
<gene>
    <name evidence="1" type="ORF">ACOLOM_LOCUS7479</name>
</gene>
<accession>A0ACA9N3A3</accession>
<reference evidence="1" key="1">
    <citation type="submission" date="2021-06" db="EMBL/GenBank/DDBJ databases">
        <authorList>
            <person name="Kallberg Y."/>
            <person name="Tangrot J."/>
            <person name="Rosling A."/>
        </authorList>
    </citation>
    <scope>NUCLEOTIDE SEQUENCE</scope>
    <source>
        <strain evidence="1">CL356</strain>
    </source>
</reference>
<evidence type="ECO:0000313" key="2">
    <source>
        <dbReference type="Proteomes" id="UP000789525"/>
    </source>
</evidence>
<name>A0ACA9N3A3_9GLOM</name>
<proteinExistence type="predicted"/>
<feature type="non-terminal residue" evidence="1">
    <location>
        <position position="1"/>
    </location>
</feature>
<protein>
    <submittedName>
        <fullName evidence="1">17243_t:CDS:1</fullName>
    </submittedName>
</protein>
<organism evidence="1 2">
    <name type="scientific">Acaulospora colombiana</name>
    <dbReference type="NCBI Taxonomy" id="27376"/>
    <lineage>
        <taxon>Eukaryota</taxon>
        <taxon>Fungi</taxon>
        <taxon>Fungi incertae sedis</taxon>
        <taxon>Mucoromycota</taxon>
        <taxon>Glomeromycotina</taxon>
        <taxon>Glomeromycetes</taxon>
        <taxon>Diversisporales</taxon>
        <taxon>Acaulosporaceae</taxon>
        <taxon>Acaulospora</taxon>
    </lineage>
</organism>
<dbReference type="EMBL" id="CAJVPT010017337">
    <property type="protein sequence ID" value="CAG8625632.1"/>
    <property type="molecule type" value="Genomic_DNA"/>
</dbReference>
<evidence type="ECO:0000313" key="1">
    <source>
        <dbReference type="EMBL" id="CAG8625632.1"/>
    </source>
</evidence>